<keyword evidence="3" id="KW-1185">Reference proteome</keyword>
<comment type="caution">
    <text evidence="2">The sequence shown here is derived from an EMBL/GenBank/DDBJ whole genome shotgun (WGS) entry which is preliminary data.</text>
</comment>
<evidence type="ECO:0000256" key="1">
    <source>
        <dbReference type="SAM" id="MobiDB-lite"/>
    </source>
</evidence>
<feature type="compositionally biased region" description="Basic residues" evidence="1">
    <location>
        <begin position="71"/>
        <end position="86"/>
    </location>
</feature>
<dbReference type="AlphaFoldDB" id="A0A565BL09"/>
<sequence>MGRTESVPWRLGYQGGSGCDREGHICNDRGTGYSKNVKTSMAACEMKTHTSSGSYLAAEKLKGIQKPNKGALRRARRRKQHRKVNPKSHGESHNKFGGTNKKRKHQLESIQGQLPHETYPCAHT</sequence>
<proteinExistence type="predicted"/>
<name>A0A565BL09_9BRAS</name>
<reference evidence="2" key="1">
    <citation type="submission" date="2019-07" db="EMBL/GenBank/DDBJ databases">
        <authorList>
            <person name="Dittberner H."/>
        </authorList>
    </citation>
    <scope>NUCLEOTIDE SEQUENCE [LARGE SCALE GENOMIC DNA]</scope>
</reference>
<feature type="region of interest" description="Disordered" evidence="1">
    <location>
        <begin position="59"/>
        <end position="124"/>
    </location>
</feature>
<organism evidence="2 3">
    <name type="scientific">Arabis nemorensis</name>
    <dbReference type="NCBI Taxonomy" id="586526"/>
    <lineage>
        <taxon>Eukaryota</taxon>
        <taxon>Viridiplantae</taxon>
        <taxon>Streptophyta</taxon>
        <taxon>Embryophyta</taxon>
        <taxon>Tracheophyta</taxon>
        <taxon>Spermatophyta</taxon>
        <taxon>Magnoliopsida</taxon>
        <taxon>eudicotyledons</taxon>
        <taxon>Gunneridae</taxon>
        <taxon>Pentapetalae</taxon>
        <taxon>rosids</taxon>
        <taxon>malvids</taxon>
        <taxon>Brassicales</taxon>
        <taxon>Brassicaceae</taxon>
        <taxon>Arabideae</taxon>
        <taxon>Arabis</taxon>
    </lineage>
</organism>
<evidence type="ECO:0000313" key="2">
    <source>
        <dbReference type="EMBL" id="VVB02282.1"/>
    </source>
</evidence>
<evidence type="ECO:0000313" key="3">
    <source>
        <dbReference type="Proteomes" id="UP000489600"/>
    </source>
</evidence>
<dbReference type="EMBL" id="CABITT030000004">
    <property type="protein sequence ID" value="VVB02282.1"/>
    <property type="molecule type" value="Genomic_DNA"/>
</dbReference>
<dbReference type="Proteomes" id="UP000489600">
    <property type="component" value="Unassembled WGS sequence"/>
</dbReference>
<accession>A0A565BL09</accession>
<feature type="region of interest" description="Disordered" evidence="1">
    <location>
        <begin position="1"/>
        <end position="21"/>
    </location>
</feature>
<gene>
    <name evidence="2" type="ORF">ANE_LOCUS12726</name>
</gene>
<protein>
    <submittedName>
        <fullName evidence="2">Uncharacterized protein</fullName>
    </submittedName>
</protein>